<dbReference type="PROSITE" id="PS50022">
    <property type="entry name" value="FA58C_3"/>
    <property type="match status" value="1"/>
</dbReference>
<dbReference type="InterPro" id="IPR008979">
    <property type="entry name" value="Galactose-bd-like_sf"/>
</dbReference>
<feature type="non-terminal residue" evidence="3">
    <location>
        <position position="1"/>
    </location>
</feature>
<dbReference type="AlphaFoldDB" id="A0A9D3XQK7"/>
<comment type="caution">
    <text evidence="3">The sequence shown here is derived from an EMBL/GenBank/DDBJ whole genome shotgun (WGS) entry which is preliminary data.</text>
</comment>
<dbReference type="PANTHER" id="PTHR24543:SF325">
    <property type="entry name" value="F5_8 TYPE C DOMAIN-CONTAINING PROTEIN"/>
    <property type="match status" value="1"/>
</dbReference>
<dbReference type="Proteomes" id="UP000827986">
    <property type="component" value="Unassembled WGS sequence"/>
</dbReference>
<evidence type="ECO:0000256" key="1">
    <source>
        <dbReference type="ARBA" id="ARBA00010241"/>
    </source>
</evidence>
<dbReference type="FunFam" id="2.60.120.260:FF:000016">
    <property type="entry name" value="Contactin-associated protein-like 4 isoform 1"/>
    <property type="match status" value="1"/>
</dbReference>
<dbReference type="EMBL" id="JAHDVG010000464">
    <property type="protein sequence ID" value="KAH1184969.1"/>
    <property type="molecule type" value="Genomic_DNA"/>
</dbReference>
<proteinExistence type="inferred from homology"/>
<protein>
    <recommendedName>
        <fullName evidence="2">F5/8 type C domain-containing protein</fullName>
    </recommendedName>
</protein>
<evidence type="ECO:0000313" key="3">
    <source>
        <dbReference type="EMBL" id="KAH1184969.1"/>
    </source>
</evidence>
<dbReference type="SUPFAM" id="SSF49785">
    <property type="entry name" value="Galactose-binding domain-like"/>
    <property type="match status" value="1"/>
</dbReference>
<gene>
    <name evidence="3" type="ORF">KIL84_012910</name>
</gene>
<accession>A0A9D3XQK7</accession>
<comment type="similarity">
    <text evidence="1">Belongs to the neurexin family.</text>
</comment>
<keyword evidence="4" id="KW-1185">Reference proteome</keyword>
<sequence length="195" mass="22260">MEISQGIVPSFIRPLYDIGMSSGKPNLFFSFLLETHFCCDACKTQSADYAKPDNCDDALVSLLPLTAFDSSSELFSVHSPNFAKLNRRDGAGGWSPSESNPQQWLQIDLGDRAEITAVATQGRYGSSDWITSYILMFSDTGRNWKQYRQEDSIWAKSLIKRLFLLFMEEEKTPNFELMVLQNVNVLFQYVDYMIM</sequence>
<dbReference type="PANTHER" id="PTHR24543">
    <property type="entry name" value="MULTICOPPER OXIDASE-RELATED"/>
    <property type="match status" value="1"/>
</dbReference>
<dbReference type="Gene3D" id="2.60.120.260">
    <property type="entry name" value="Galactose-binding domain-like"/>
    <property type="match status" value="1"/>
</dbReference>
<evidence type="ECO:0000313" key="4">
    <source>
        <dbReference type="Proteomes" id="UP000827986"/>
    </source>
</evidence>
<dbReference type="PROSITE" id="PS01285">
    <property type="entry name" value="FA58C_1"/>
    <property type="match status" value="1"/>
</dbReference>
<feature type="domain" description="F5/8 type C" evidence="2">
    <location>
        <begin position="55"/>
        <end position="153"/>
    </location>
</feature>
<organism evidence="3 4">
    <name type="scientific">Mauremys mutica</name>
    <name type="common">yellowpond turtle</name>
    <dbReference type="NCBI Taxonomy" id="74926"/>
    <lineage>
        <taxon>Eukaryota</taxon>
        <taxon>Metazoa</taxon>
        <taxon>Chordata</taxon>
        <taxon>Craniata</taxon>
        <taxon>Vertebrata</taxon>
        <taxon>Euteleostomi</taxon>
        <taxon>Archelosauria</taxon>
        <taxon>Testudinata</taxon>
        <taxon>Testudines</taxon>
        <taxon>Cryptodira</taxon>
        <taxon>Durocryptodira</taxon>
        <taxon>Testudinoidea</taxon>
        <taxon>Geoemydidae</taxon>
        <taxon>Geoemydinae</taxon>
        <taxon>Mauremys</taxon>
    </lineage>
</organism>
<dbReference type="InterPro" id="IPR000421">
    <property type="entry name" value="FA58C"/>
</dbReference>
<name>A0A9D3XQK7_9SAUR</name>
<dbReference type="Pfam" id="PF00754">
    <property type="entry name" value="F5_F8_type_C"/>
    <property type="match status" value="1"/>
</dbReference>
<reference evidence="3" key="1">
    <citation type="submission" date="2021-09" db="EMBL/GenBank/DDBJ databases">
        <title>The genome of Mauremys mutica provides insights into the evolution of semi-aquatic lifestyle.</title>
        <authorList>
            <person name="Gong S."/>
            <person name="Gao Y."/>
        </authorList>
    </citation>
    <scope>NUCLEOTIDE SEQUENCE</scope>
    <source>
        <strain evidence="3">MM-2020</strain>
        <tissue evidence="3">Muscle</tissue>
    </source>
</reference>
<evidence type="ECO:0000259" key="2">
    <source>
        <dbReference type="PROSITE" id="PS50022"/>
    </source>
</evidence>